<dbReference type="InterPro" id="IPR011049">
    <property type="entry name" value="Serralysin-like_metalloprot_C"/>
</dbReference>
<comment type="caution">
    <text evidence="2">The sequence shown here is derived from an EMBL/GenBank/DDBJ whole genome shotgun (WGS) entry which is preliminary data.</text>
</comment>
<evidence type="ECO:0000313" key="3">
    <source>
        <dbReference type="Proteomes" id="UP000226420"/>
    </source>
</evidence>
<dbReference type="RefSeq" id="WP_047781271.1">
    <property type="nucleotide sequence ID" value="NZ_FOLW01000008.1"/>
</dbReference>
<accession>A0AAJ4WBV4</accession>
<dbReference type="Gene3D" id="3.40.50.1820">
    <property type="entry name" value="alpha/beta hydrolase"/>
    <property type="match status" value="1"/>
</dbReference>
<dbReference type="Proteomes" id="UP000226420">
    <property type="component" value="Unassembled WGS sequence"/>
</dbReference>
<evidence type="ECO:0000256" key="1">
    <source>
        <dbReference type="ARBA" id="ARBA00022837"/>
    </source>
</evidence>
<protein>
    <recommendedName>
        <fullName evidence="4">Polyurethanase</fullName>
    </recommendedName>
</protein>
<evidence type="ECO:0008006" key="4">
    <source>
        <dbReference type="Google" id="ProtNLM"/>
    </source>
</evidence>
<dbReference type="SUPFAM" id="SSF53474">
    <property type="entry name" value="alpha/beta-Hydrolases"/>
    <property type="match status" value="1"/>
</dbReference>
<organism evidence="2 3">
    <name type="scientific">Pragia fontium DSM 5563 = ATCC 49100</name>
    <dbReference type="NCBI Taxonomy" id="1122977"/>
    <lineage>
        <taxon>Bacteria</taxon>
        <taxon>Pseudomonadati</taxon>
        <taxon>Pseudomonadota</taxon>
        <taxon>Gammaproteobacteria</taxon>
        <taxon>Enterobacterales</taxon>
        <taxon>Budviciaceae</taxon>
        <taxon>Pragia</taxon>
    </lineage>
</organism>
<sequence>MGMFNSLNMTNQESKSLFLDSLAITTYTYHNLDHGLKEGYQKHGFNIGLPLTLVDAVFGSSTSQGILPNFPGNPDSERLSLQKINDAGWSNISAAQLNYSGKTNSAGTFLGEKFGFRAAQAEVMGKYDDEGNLIKIGIGIRGTTGPRESLITDTISDAVADILTGLSPEYSLNYPKNAFNQLLTDIAEFATKQGLTGEDIIITGHSLGGAATNSIAQLSPDNWGGFYQGSKYVAFASPTQYESAGNVINVGYENDPVFRVLNGKQLELSSFLIHDADKVSATNNIVNFNDYYASDFWKFIPTSLVNLFSWISHMPYAYDEGMQRIVESQWYNLTEKDSTVVVANLSDNMQEKTWVEDLNRYAQPHVGETFIIGSEGNDLIRTKSGINYLDGAGGDDIFSIDKGFNIIYGGTGQNTLELHQPLDQFDVVRAPDDSLYFYDGDGNMTVAKQISTVKMSNEQSLTVSDDGLLTPDGLLAPWTESLFSDDQHMLETDLSGVWLFGQQGDDVLTSTQGGNTFVAGQGNDELFINGGGNTLIFEGEFGQDVIHGLQGDDKLIFIAQEEARSDADYTKHISVSDEGVLLTFGHNSVLLNNISFDMFSADQIVIA</sequence>
<proteinExistence type="predicted"/>
<dbReference type="AlphaFoldDB" id="A0AAJ4WBV4"/>
<dbReference type="EMBL" id="FOLW01000008">
    <property type="protein sequence ID" value="SFD11219.1"/>
    <property type="molecule type" value="Genomic_DNA"/>
</dbReference>
<dbReference type="InterPro" id="IPR029058">
    <property type="entry name" value="AB_hydrolase_fold"/>
</dbReference>
<keyword evidence="1" id="KW-0106">Calcium</keyword>
<reference evidence="2 3" key="1">
    <citation type="submission" date="2016-10" db="EMBL/GenBank/DDBJ databases">
        <authorList>
            <person name="Varghese N."/>
            <person name="Submissions S."/>
        </authorList>
    </citation>
    <scope>NUCLEOTIDE SEQUENCE [LARGE SCALE GENOMIC DNA]</scope>
    <source>
        <strain evidence="2 3">DSM 5563</strain>
    </source>
</reference>
<dbReference type="InterPro" id="IPR001343">
    <property type="entry name" value="Hemolysn_Ca-bd"/>
</dbReference>
<dbReference type="SUPFAM" id="SSF51120">
    <property type="entry name" value="beta-Roll"/>
    <property type="match status" value="2"/>
</dbReference>
<gene>
    <name evidence="2" type="ORF">SAMN02745723_10832</name>
</gene>
<evidence type="ECO:0000313" key="2">
    <source>
        <dbReference type="EMBL" id="SFD11219.1"/>
    </source>
</evidence>
<dbReference type="GO" id="GO:0005509">
    <property type="term" value="F:calcium ion binding"/>
    <property type="evidence" value="ECO:0007669"/>
    <property type="project" value="InterPro"/>
</dbReference>
<name>A0AAJ4WBV4_9GAMM</name>
<dbReference type="Pfam" id="PF00353">
    <property type="entry name" value="HemolysinCabind"/>
    <property type="match status" value="3"/>
</dbReference>
<dbReference type="Gene3D" id="2.150.10.10">
    <property type="entry name" value="Serralysin-like metalloprotease, C-terminal"/>
    <property type="match status" value="1"/>
</dbReference>